<name>A0A9D4J2F4_DREPO</name>
<keyword evidence="2" id="KW-1185">Reference proteome</keyword>
<evidence type="ECO:0000313" key="1">
    <source>
        <dbReference type="EMBL" id="KAH3795875.1"/>
    </source>
</evidence>
<reference evidence="1" key="2">
    <citation type="submission" date="2020-11" db="EMBL/GenBank/DDBJ databases">
        <authorList>
            <person name="McCartney M.A."/>
            <person name="Auch B."/>
            <person name="Kono T."/>
            <person name="Mallez S."/>
            <person name="Becker A."/>
            <person name="Gohl D.M."/>
            <person name="Silverstein K.A.T."/>
            <person name="Koren S."/>
            <person name="Bechman K.B."/>
            <person name="Herman A."/>
            <person name="Abrahante J.E."/>
            <person name="Garbe J."/>
        </authorList>
    </citation>
    <scope>NUCLEOTIDE SEQUENCE</scope>
    <source>
        <strain evidence="1">Duluth1</strain>
        <tissue evidence="1">Whole animal</tissue>
    </source>
</reference>
<comment type="caution">
    <text evidence="1">The sequence shown here is derived from an EMBL/GenBank/DDBJ whole genome shotgun (WGS) entry which is preliminary data.</text>
</comment>
<protein>
    <submittedName>
        <fullName evidence="1">Uncharacterized protein</fullName>
    </submittedName>
</protein>
<dbReference type="AlphaFoldDB" id="A0A9D4J2F4"/>
<dbReference type="Proteomes" id="UP000828390">
    <property type="component" value="Unassembled WGS sequence"/>
</dbReference>
<dbReference type="EMBL" id="JAIWYP010000007">
    <property type="protein sequence ID" value="KAH3795875.1"/>
    <property type="molecule type" value="Genomic_DNA"/>
</dbReference>
<proteinExistence type="predicted"/>
<organism evidence="1 2">
    <name type="scientific">Dreissena polymorpha</name>
    <name type="common">Zebra mussel</name>
    <name type="synonym">Mytilus polymorpha</name>
    <dbReference type="NCBI Taxonomy" id="45954"/>
    <lineage>
        <taxon>Eukaryota</taxon>
        <taxon>Metazoa</taxon>
        <taxon>Spiralia</taxon>
        <taxon>Lophotrochozoa</taxon>
        <taxon>Mollusca</taxon>
        <taxon>Bivalvia</taxon>
        <taxon>Autobranchia</taxon>
        <taxon>Heteroconchia</taxon>
        <taxon>Euheterodonta</taxon>
        <taxon>Imparidentia</taxon>
        <taxon>Neoheterodontei</taxon>
        <taxon>Myida</taxon>
        <taxon>Dreissenoidea</taxon>
        <taxon>Dreissenidae</taxon>
        <taxon>Dreissena</taxon>
    </lineage>
</organism>
<evidence type="ECO:0000313" key="2">
    <source>
        <dbReference type="Proteomes" id="UP000828390"/>
    </source>
</evidence>
<accession>A0A9D4J2F4</accession>
<sequence length="69" mass="7912">MRKWRICQIGPAYLQPRLHNLEVLSGATLSPIKSHKNPFSHSRAETRLHGCAGWSKVRLDAYDIRPKFA</sequence>
<reference evidence="1" key="1">
    <citation type="journal article" date="2019" name="bioRxiv">
        <title>The Genome of the Zebra Mussel, Dreissena polymorpha: A Resource for Invasive Species Research.</title>
        <authorList>
            <person name="McCartney M.A."/>
            <person name="Auch B."/>
            <person name="Kono T."/>
            <person name="Mallez S."/>
            <person name="Zhang Y."/>
            <person name="Obille A."/>
            <person name="Becker A."/>
            <person name="Abrahante J.E."/>
            <person name="Garbe J."/>
            <person name="Badalamenti J.P."/>
            <person name="Herman A."/>
            <person name="Mangelson H."/>
            <person name="Liachko I."/>
            <person name="Sullivan S."/>
            <person name="Sone E.D."/>
            <person name="Koren S."/>
            <person name="Silverstein K.A.T."/>
            <person name="Beckman K.B."/>
            <person name="Gohl D.M."/>
        </authorList>
    </citation>
    <scope>NUCLEOTIDE SEQUENCE</scope>
    <source>
        <strain evidence="1">Duluth1</strain>
        <tissue evidence="1">Whole animal</tissue>
    </source>
</reference>
<gene>
    <name evidence="1" type="ORF">DPMN_149437</name>
</gene>